<feature type="region of interest" description="Disordered" evidence="1">
    <location>
        <begin position="34"/>
        <end position="60"/>
    </location>
</feature>
<gene>
    <name evidence="2" type="ORF">UFOPK2579_02776</name>
</gene>
<reference evidence="2" key="1">
    <citation type="submission" date="2020-05" db="EMBL/GenBank/DDBJ databases">
        <authorList>
            <person name="Chiriac C."/>
            <person name="Salcher M."/>
            <person name="Ghai R."/>
            <person name="Kavagutti S V."/>
        </authorList>
    </citation>
    <scope>NUCLEOTIDE SEQUENCE</scope>
</reference>
<proteinExistence type="predicted"/>
<accession>A0A6J6SHB5</accession>
<protein>
    <submittedName>
        <fullName evidence="2">Unannotated protein</fullName>
    </submittedName>
</protein>
<name>A0A6J6SHB5_9ZZZZ</name>
<organism evidence="2">
    <name type="scientific">freshwater metagenome</name>
    <dbReference type="NCBI Taxonomy" id="449393"/>
    <lineage>
        <taxon>unclassified sequences</taxon>
        <taxon>metagenomes</taxon>
        <taxon>ecological metagenomes</taxon>
    </lineage>
</organism>
<evidence type="ECO:0000313" key="2">
    <source>
        <dbReference type="EMBL" id="CAB4734230.1"/>
    </source>
</evidence>
<sequence length="295" mass="31094">MGGASGDDQQVAGLGCRATAVAEGVTALDGVHVEHRRRHPQRAAVAQPQGGADARADGEVGVRRPQRAELVVGQVADPHGAGTRAVGQLGADDVGHQPGDLREVRALGEREVQRYALEPRTRAILQQAGHRPQLARLQAVALHRGQPLQHEAGVGPAIQQVGQVLGAADRVDDAVVQRRIDLERGTEGPPRGQHQQTSVEALRDLRQLVVGAHGEHVGHRRPGPDLRVLVQPLRLAGQPREPEAVAVALGDRHQTRVGGRDPEQVAAPAIAVDGQGQAHVSACSGRARRPCRGPG</sequence>
<evidence type="ECO:0000256" key="1">
    <source>
        <dbReference type="SAM" id="MobiDB-lite"/>
    </source>
</evidence>
<dbReference type="AlphaFoldDB" id="A0A6J6SHB5"/>
<dbReference type="EMBL" id="CAEZXR010000452">
    <property type="protein sequence ID" value="CAB4734230.1"/>
    <property type="molecule type" value="Genomic_DNA"/>
</dbReference>